<reference evidence="13" key="1">
    <citation type="journal article" date="2014" name="Gene">
        <title>Genome-guided analysis of transformation efficiency and carbon dioxide assimilation by Moorella thermoacetica Y72.</title>
        <authorList>
            <person name="Tsukahara K."/>
            <person name="Kita A."/>
            <person name="Nakashimada Y."/>
            <person name="Hoshino T."/>
            <person name="Murakami K."/>
        </authorList>
    </citation>
    <scope>NUCLEOTIDE SEQUENCE [LARGE SCALE GENOMIC DNA]</scope>
    <source>
        <strain evidence="13">Y72</strain>
    </source>
</reference>
<keyword evidence="5 11" id="KW-0479">Metal-binding</keyword>
<evidence type="ECO:0000256" key="4">
    <source>
        <dbReference type="ARBA" id="ARBA00022692"/>
    </source>
</evidence>
<dbReference type="NCBIfam" id="NF002669">
    <property type="entry name" value="PRK02391.1"/>
    <property type="match status" value="1"/>
</dbReference>
<keyword evidence="4 11" id="KW-0812">Transmembrane</keyword>
<keyword evidence="9 11" id="KW-0482">Metalloprotease</keyword>
<evidence type="ECO:0000256" key="1">
    <source>
        <dbReference type="ARBA" id="ARBA00009779"/>
    </source>
</evidence>
<evidence type="ECO:0000313" key="13">
    <source>
        <dbReference type="EMBL" id="GAF26420.1"/>
    </source>
</evidence>
<keyword evidence="2 11" id="KW-1003">Cell membrane</keyword>
<dbReference type="InterPro" id="IPR050083">
    <property type="entry name" value="HtpX_protease"/>
</dbReference>
<dbReference type="InterPro" id="IPR001915">
    <property type="entry name" value="Peptidase_M48"/>
</dbReference>
<dbReference type="GO" id="GO:0006508">
    <property type="term" value="P:proteolysis"/>
    <property type="evidence" value="ECO:0007669"/>
    <property type="project" value="UniProtKB-KW"/>
</dbReference>
<evidence type="ECO:0000256" key="10">
    <source>
        <dbReference type="ARBA" id="ARBA00023136"/>
    </source>
</evidence>
<feature type="binding site" evidence="11">
    <location>
        <position position="144"/>
    </location>
    <ligand>
        <name>Zn(2+)</name>
        <dbReference type="ChEBI" id="CHEBI:29105"/>
        <note>catalytic</note>
    </ligand>
</feature>
<feature type="transmembrane region" description="Helical" evidence="11">
    <location>
        <begin position="12"/>
        <end position="34"/>
    </location>
</feature>
<feature type="binding site" evidence="11">
    <location>
        <position position="140"/>
    </location>
    <ligand>
        <name>Zn(2+)</name>
        <dbReference type="ChEBI" id="CHEBI:29105"/>
        <note>catalytic</note>
    </ligand>
</feature>
<feature type="active site" evidence="11">
    <location>
        <position position="141"/>
    </location>
</feature>
<keyword evidence="8 11" id="KW-1133">Transmembrane helix</keyword>
<dbReference type="CDD" id="cd07327">
    <property type="entry name" value="M48B_HtpX_like"/>
    <property type="match status" value="1"/>
</dbReference>
<keyword evidence="6 11" id="KW-0378">Hydrolase</keyword>
<accession>A0A0S6UDU8</accession>
<evidence type="ECO:0000259" key="12">
    <source>
        <dbReference type="Pfam" id="PF01435"/>
    </source>
</evidence>
<organism evidence="13">
    <name type="scientific">Moorella thermoacetica Y72</name>
    <dbReference type="NCBI Taxonomy" id="1325331"/>
    <lineage>
        <taxon>Bacteria</taxon>
        <taxon>Bacillati</taxon>
        <taxon>Bacillota</taxon>
        <taxon>Clostridia</taxon>
        <taxon>Neomoorellales</taxon>
        <taxon>Neomoorellaceae</taxon>
        <taxon>Neomoorella</taxon>
    </lineage>
</organism>
<dbReference type="GO" id="GO:0005886">
    <property type="term" value="C:plasma membrane"/>
    <property type="evidence" value="ECO:0007669"/>
    <property type="project" value="UniProtKB-SubCell"/>
</dbReference>
<dbReference type="PANTHER" id="PTHR43221:SF2">
    <property type="entry name" value="PROTEASE HTPX HOMOLOG"/>
    <property type="match status" value="1"/>
</dbReference>
<comment type="cofactor">
    <cofactor evidence="11">
        <name>Zn(2+)</name>
        <dbReference type="ChEBI" id="CHEBI:29105"/>
    </cofactor>
    <text evidence="11">Binds 1 zinc ion per subunit.</text>
</comment>
<dbReference type="Proteomes" id="UP000063718">
    <property type="component" value="Unassembled WGS sequence"/>
</dbReference>
<evidence type="ECO:0000256" key="7">
    <source>
        <dbReference type="ARBA" id="ARBA00022833"/>
    </source>
</evidence>
<proteinExistence type="inferred from homology"/>
<feature type="transmembrane region" description="Helical" evidence="11">
    <location>
        <begin position="191"/>
        <end position="210"/>
    </location>
</feature>
<sequence>MRRQLGSDAGLTARMFLTMFLLAALYLFFLAVLWQAGVSYTGIIIFVAIMLGVQYYFSDRMVLWSMGAKEVSPREAPELHALVERLAALADLPKPRVAIVPTPMPNAFATGRNPANAVVAVTTGLMERLTPSELEAVLGHELTHVKNRDMTVLTLASFFATVASFIVQNFFYWGGAFGGGRDRDERNNIMLVYLVSLVVWLVSYFLIRALSRYREFAADRGSAILTGSPGQLASALVKISGSMARIPTRDLRQAEAFNAFFIIPALNGNSIMELFSTHPSLERRLAYLRRLEQEMEERR</sequence>
<dbReference type="PANTHER" id="PTHR43221">
    <property type="entry name" value="PROTEASE HTPX"/>
    <property type="match status" value="1"/>
</dbReference>
<keyword evidence="10 11" id="KW-0472">Membrane</keyword>
<dbReference type="AlphaFoldDB" id="A0A0S6UDU8"/>
<keyword evidence="7 11" id="KW-0862">Zinc</keyword>
<evidence type="ECO:0000256" key="8">
    <source>
        <dbReference type="ARBA" id="ARBA00022989"/>
    </source>
</evidence>
<dbReference type="Gene3D" id="3.30.2010.10">
    <property type="entry name" value="Metalloproteases ('zincins'), catalytic domain"/>
    <property type="match status" value="1"/>
</dbReference>
<evidence type="ECO:0000256" key="5">
    <source>
        <dbReference type="ARBA" id="ARBA00022723"/>
    </source>
</evidence>
<dbReference type="HAMAP" id="MF_00188">
    <property type="entry name" value="Pept_M48_protease_HtpX"/>
    <property type="match status" value="1"/>
</dbReference>
<dbReference type="RefSeq" id="WP_025774133.1">
    <property type="nucleotide sequence ID" value="NZ_DF238840.1"/>
</dbReference>
<comment type="subcellular location">
    <subcellularLocation>
        <location evidence="11">Cell membrane</location>
        <topology evidence="11">Multi-pass membrane protein</topology>
    </subcellularLocation>
</comment>
<dbReference type="InterPro" id="IPR022919">
    <property type="entry name" value="Pept_M48_protease_HtpX"/>
</dbReference>
<evidence type="ECO:0000256" key="6">
    <source>
        <dbReference type="ARBA" id="ARBA00022801"/>
    </source>
</evidence>
<dbReference type="Pfam" id="PF01435">
    <property type="entry name" value="Peptidase_M48"/>
    <property type="match status" value="1"/>
</dbReference>
<comment type="similarity">
    <text evidence="1 11">Belongs to the peptidase M48B family.</text>
</comment>
<protein>
    <recommendedName>
        <fullName evidence="11">Protease HtpX homolog</fullName>
        <ecNumber evidence="11">3.4.24.-</ecNumber>
    </recommendedName>
</protein>
<feature type="transmembrane region" description="Helical" evidence="11">
    <location>
        <begin position="152"/>
        <end position="171"/>
    </location>
</feature>
<dbReference type="GO" id="GO:0008270">
    <property type="term" value="F:zinc ion binding"/>
    <property type="evidence" value="ECO:0007669"/>
    <property type="project" value="UniProtKB-UniRule"/>
</dbReference>
<feature type="transmembrane region" description="Helical" evidence="11">
    <location>
        <begin position="40"/>
        <end position="57"/>
    </location>
</feature>
<evidence type="ECO:0000256" key="11">
    <source>
        <dbReference type="HAMAP-Rule" id="MF_00188"/>
    </source>
</evidence>
<feature type="domain" description="Peptidase M48" evidence="12">
    <location>
        <begin position="73"/>
        <end position="291"/>
    </location>
</feature>
<keyword evidence="3 11" id="KW-0645">Protease</keyword>
<dbReference type="GO" id="GO:0004222">
    <property type="term" value="F:metalloendopeptidase activity"/>
    <property type="evidence" value="ECO:0007669"/>
    <property type="project" value="UniProtKB-UniRule"/>
</dbReference>
<evidence type="ECO:0000256" key="2">
    <source>
        <dbReference type="ARBA" id="ARBA00022475"/>
    </source>
</evidence>
<dbReference type="EMBL" id="DF238840">
    <property type="protein sequence ID" value="GAF26420.1"/>
    <property type="molecule type" value="Genomic_DNA"/>
</dbReference>
<evidence type="ECO:0000256" key="3">
    <source>
        <dbReference type="ARBA" id="ARBA00022670"/>
    </source>
</evidence>
<dbReference type="EC" id="3.4.24.-" evidence="11"/>
<feature type="binding site" evidence="11">
    <location>
        <position position="215"/>
    </location>
    <ligand>
        <name>Zn(2+)</name>
        <dbReference type="ChEBI" id="CHEBI:29105"/>
        <note>catalytic</note>
    </ligand>
</feature>
<gene>
    <name evidence="11" type="primary">htpX</name>
    <name evidence="13" type="ORF">MTY_1760</name>
</gene>
<name>A0A0S6UDU8_NEOTH</name>
<evidence type="ECO:0000256" key="9">
    <source>
        <dbReference type="ARBA" id="ARBA00023049"/>
    </source>
</evidence>